<reference evidence="1" key="1">
    <citation type="submission" date="2020-04" db="EMBL/GenBank/DDBJ databases">
        <title>Deep metagenomics examines the oral microbiome during advanced dental caries in children, revealing novel taxa and co-occurrences with host molecules.</title>
        <authorList>
            <person name="Baker J.L."/>
            <person name="Morton J.T."/>
            <person name="Dinis M."/>
            <person name="Alvarez R."/>
            <person name="Tran N.C."/>
            <person name="Knight R."/>
            <person name="Edlund A."/>
        </authorList>
    </citation>
    <scope>NUCLEOTIDE SEQUENCE</scope>
    <source>
        <strain evidence="1">JCVI_34_bin.1</strain>
    </source>
</reference>
<dbReference type="AlphaFoldDB" id="A0A929WZH6"/>
<dbReference type="Proteomes" id="UP000704068">
    <property type="component" value="Unassembled WGS sequence"/>
</dbReference>
<protein>
    <submittedName>
        <fullName evidence="1">Uncharacterized protein</fullName>
    </submittedName>
</protein>
<accession>A0A929WZH6</accession>
<evidence type="ECO:0000313" key="1">
    <source>
        <dbReference type="EMBL" id="MBF0969808.1"/>
    </source>
</evidence>
<dbReference type="EMBL" id="JABZGR010000003">
    <property type="protein sequence ID" value="MBF0969808.1"/>
    <property type="molecule type" value="Genomic_DNA"/>
</dbReference>
<proteinExistence type="predicted"/>
<organism evidence="1 2">
    <name type="scientific">Alloprevotella tannerae</name>
    <dbReference type="NCBI Taxonomy" id="76122"/>
    <lineage>
        <taxon>Bacteria</taxon>
        <taxon>Pseudomonadati</taxon>
        <taxon>Bacteroidota</taxon>
        <taxon>Bacteroidia</taxon>
        <taxon>Bacteroidales</taxon>
        <taxon>Prevotellaceae</taxon>
        <taxon>Alloprevotella</taxon>
    </lineage>
</organism>
<gene>
    <name evidence="1" type="ORF">HXK21_02015</name>
</gene>
<comment type="caution">
    <text evidence="1">The sequence shown here is derived from an EMBL/GenBank/DDBJ whole genome shotgun (WGS) entry which is preliminary data.</text>
</comment>
<evidence type="ECO:0000313" key="2">
    <source>
        <dbReference type="Proteomes" id="UP000704068"/>
    </source>
</evidence>
<sequence>MLPPNDGLLPANDGLARAYDSLLPANNNCLRRWRGEMGNLWLFNQSP</sequence>
<name>A0A929WZH6_9BACT</name>